<dbReference type="RefSeq" id="WP_163679103.1">
    <property type="nucleotide sequence ID" value="NZ_JAAIYP010000037.1"/>
</dbReference>
<reference evidence="6 7" key="1">
    <citation type="submission" date="2020-02" db="EMBL/GenBank/DDBJ databases">
        <authorList>
            <person name="Dziuba M."/>
            <person name="Kuznetsov B."/>
            <person name="Mardanov A."/>
            <person name="Ravin N."/>
            <person name="Grouzdev D."/>
        </authorList>
    </citation>
    <scope>NUCLEOTIDE SEQUENCE [LARGE SCALE GENOMIC DNA]</scope>
    <source>
        <strain evidence="6 7">SpK</strain>
    </source>
</reference>
<dbReference type="GO" id="GO:0008236">
    <property type="term" value="F:serine-type peptidase activity"/>
    <property type="evidence" value="ECO:0007669"/>
    <property type="project" value="UniProtKB-KW"/>
</dbReference>
<dbReference type="InterPro" id="IPR047272">
    <property type="entry name" value="S49_SppA_C"/>
</dbReference>
<proteinExistence type="inferred from homology"/>
<dbReference type="PANTHER" id="PTHR42987:SF8">
    <property type="entry name" value="PROTEINASE"/>
    <property type="match status" value="1"/>
</dbReference>
<organism evidence="6 7">
    <name type="scientific">Magnetospirillum aberrantis SpK</name>
    <dbReference type="NCBI Taxonomy" id="908842"/>
    <lineage>
        <taxon>Bacteria</taxon>
        <taxon>Pseudomonadati</taxon>
        <taxon>Pseudomonadota</taxon>
        <taxon>Alphaproteobacteria</taxon>
        <taxon>Rhodospirillales</taxon>
        <taxon>Rhodospirillaceae</taxon>
        <taxon>Magnetospirillum</taxon>
    </lineage>
</organism>
<evidence type="ECO:0000313" key="6">
    <source>
        <dbReference type="EMBL" id="NFV80596.1"/>
    </source>
</evidence>
<keyword evidence="7" id="KW-1185">Reference proteome</keyword>
<comment type="caution">
    <text evidence="6">The sequence shown here is derived from an EMBL/GenBank/DDBJ whole genome shotgun (WGS) entry which is preliminary data.</text>
</comment>
<keyword evidence="3" id="KW-0378">Hydrolase</keyword>
<keyword evidence="2" id="KW-0645">Protease</keyword>
<dbReference type="InterPro" id="IPR029045">
    <property type="entry name" value="ClpP/crotonase-like_dom_sf"/>
</dbReference>
<evidence type="ECO:0000256" key="4">
    <source>
        <dbReference type="ARBA" id="ARBA00022825"/>
    </source>
</evidence>
<keyword evidence="4" id="KW-0720">Serine protease</keyword>
<dbReference type="InterPro" id="IPR002142">
    <property type="entry name" value="Peptidase_S49"/>
</dbReference>
<dbReference type="Proteomes" id="UP000480684">
    <property type="component" value="Unassembled WGS sequence"/>
</dbReference>
<dbReference type="CDD" id="cd07023">
    <property type="entry name" value="S49_Sppa_N_C"/>
    <property type="match status" value="1"/>
</dbReference>
<protein>
    <submittedName>
        <fullName evidence="6">S49 family peptidase</fullName>
    </submittedName>
</protein>
<dbReference type="EMBL" id="JAAIYP010000037">
    <property type="protein sequence ID" value="NFV80596.1"/>
    <property type="molecule type" value="Genomic_DNA"/>
</dbReference>
<feature type="domain" description="Peptidase S49" evidence="5">
    <location>
        <begin position="88"/>
        <end position="231"/>
    </location>
</feature>
<dbReference type="Gene3D" id="6.20.330.10">
    <property type="match status" value="1"/>
</dbReference>
<comment type="similarity">
    <text evidence="1">Belongs to the peptidase S49 family.</text>
</comment>
<evidence type="ECO:0000256" key="1">
    <source>
        <dbReference type="ARBA" id="ARBA00008683"/>
    </source>
</evidence>
<dbReference type="AlphaFoldDB" id="A0A7C9QVW5"/>
<sequence>MTIPRFLADAVSGVIRPAPVVTVVRLSGVISAGGGLGRGGLNLAALAGTLKTAFAPRRLAAVALAVNSPGGSPVQSALIARRIRDHAAERKVPVFAFVEDVAASGGYWLALAADEVYADAASIVGSIGVVSAGFGFAEALGRLGIERRVHTQGERKRMLDPFLPERPEDVARLEALQADIHAGFKDWVRTRRESRLKAAEETLFNGDIWTGRQAVELGLVDGLGDLRTVMRTRFGDKVRLRPVGGRRTPWARLFFPRGQMAADVLAAAEERLAWARWGL</sequence>
<evidence type="ECO:0000256" key="2">
    <source>
        <dbReference type="ARBA" id="ARBA00022670"/>
    </source>
</evidence>
<dbReference type="GO" id="GO:0006508">
    <property type="term" value="P:proteolysis"/>
    <property type="evidence" value="ECO:0007669"/>
    <property type="project" value="UniProtKB-KW"/>
</dbReference>
<dbReference type="SUPFAM" id="SSF52096">
    <property type="entry name" value="ClpP/crotonase"/>
    <property type="match status" value="1"/>
</dbReference>
<name>A0A7C9QVW5_9PROT</name>
<dbReference type="Pfam" id="PF01343">
    <property type="entry name" value="Peptidase_S49"/>
    <property type="match status" value="1"/>
</dbReference>
<dbReference type="PANTHER" id="PTHR42987">
    <property type="entry name" value="PEPTIDASE S49"/>
    <property type="match status" value="1"/>
</dbReference>
<accession>A0A7C9QVW5</accession>
<gene>
    <name evidence="6" type="ORF">G4223_10795</name>
</gene>
<evidence type="ECO:0000313" key="7">
    <source>
        <dbReference type="Proteomes" id="UP000480684"/>
    </source>
</evidence>
<evidence type="ECO:0000256" key="3">
    <source>
        <dbReference type="ARBA" id="ARBA00022801"/>
    </source>
</evidence>
<evidence type="ECO:0000259" key="5">
    <source>
        <dbReference type="Pfam" id="PF01343"/>
    </source>
</evidence>
<dbReference type="Gene3D" id="3.90.226.10">
    <property type="entry name" value="2-enoyl-CoA Hydratase, Chain A, domain 1"/>
    <property type="match status" value="1"/>
</dbReference>